<comment type="similarity">
    <text evidence="2 11 12">Belongs to the RPAP2 family.</text>
</comment>
<dbReference type="GeneID" id="68118682"/>
<evidence type="ECO:0000313" key="16">
    <source>
        <dbReference type="EMBL" id="KAF0982537.1"/>
    </source>
</evidence>
<dbReference type="PANTHER" id="PTHR14732:SF0">
    <property type="entry name" value="RNA POLYMERASE II SUBUNIT B1 CTD PHOSPHATASE RPAP2-RELATED"/>
    <property type="match status" value="1"/>
</dbReference>
<evidence type="ECO:0000256" key="2">
    <source>
        <dbReference type="ARBA" id="ARBA00005676"/>
    </source>
</evidence>
<dbReference type="OrthoDB" id="2590500at2759"/>
<evidence type="ECO:0000256" key="10">
    <source>
        <dbReference type="ARBA" id="ARBA00048336"/>
    </source>
</evidence>
<name>A0A6A5BZ35_NAEFO</name>
<keyword evidence="17" id="KW-1185">Reference proteome</keyword>
<evidence type="ECO:0000256" key="4">
    <source>
        <dbReference type="ARBA" id="ARBA00022771"/>
    </source>
</evidence>
<dbReference type="GO" id="GO:0005737">
    <property type="term" value="C:cytoplasm"/>
    <property type="evidence" value="ECO:0007669"/>
    <property type="project" value="TreeGrafter"/>
</dbReference>
<keyword evidence="13" id="KW-0175">Coiled coil</keyword>
<evidence type="ECO:0000256" key="12">
    <source>
        <dbReference type="RuleBase" id="RU367080"/>
    </source>
</evidence>
<proteinExistence type="inferred from homology"/>
<dbReference type="InterPro" id="IPR007308">
    <property type="entry name" value="Rtr1/RPAP2_dom"/>
</dbReference>
<dbReference type="VEuPathDB" id="AmoebaDB:NfTy_018820"/>
<evidence type="ECO:0000256" key="13">
    <source>
        <dbReference type="SAM" id="Coils"/>
    </source>
</evidence>
<dbReference type="GO" id="GO:0008420">
    <property type="term" value="F:RNA polymerase II CTD heptapeptide repeat phosphatase activity"/>
    <property type="evidence" value="ECO:0007669"/>
    <property type="project" value="UniProtKB-UniRule"/>
</dbReference>
<dbReference type="Proteomes" id="UP000444721">
    <property type="component" value="Unassembled WGS sequence"/>
</dbReference>
<evidence type="ECO:0000259" key="15">
    <source>
        <dbReference type="PROSITE" id="PS51479"/>
    </source>
</evidence>
<protein>
    <recommendedName>
        <fullName evidence="12">RNA polymerase II subunit B1 CTD phosphatase RPAP2 homolog</fullName>
        <ecNumber evidence="12">3.1.3.16</ecNumber>
    </recommendedName>
</protein>
<dbReference type="OMA" id="KSTIRYF"/>
<dbReference type="RefSeq" id="XP_044567250.1">
    <property type="nucleotide sequence ID" value="XM_044701878.1"/>
</dbReference>
<accession>A0A6A5BZ35</accession>
<comment type="function">
    <text evidence="12">Putative RNA polymerase II subunit B1 C-terminal domain (CTD) phosphatase involved in RNA polymerase II transcription regulation.</text>
</comment>
<dbReference type="Gene3D" id="1.25.40.820">
    <property type="match status" value="1"/>
</dbReference>
<dbReference type="VEuPathDB" id="AmoebaDB:FDP41_011467"/>
<comment type="caution">
    <text evidence="16">The sequence shown here is derived from an EMBL/GenBank/DDBJ whole genome shotgun (WGS) entry which is preliminary data.</text>
</comment>
<evidence type="ECO:0000256" key="11">
    <source>
        <dbReference type="PROSITE-ProRule" id="PRU00812"/>
    </source>
</evidence>
<dbReference type="PROSITE" id="PS51479">
    <property type="entry name" value="ZF_RTR1"/>
    <property type="match status" value="1"/>
</dbReference>
<evidence type="ECO:0000313" key="17">
    <source>
        <dbReference type="Proteomes" id="UP000444721"/>
    </source>
</evidence>
<keyword evidence="7 12" id="KW-0904">Protein phosphatase</keyword>
<dbReference type="InterPro" id="IPR038534">
    <property type="entry name" value="Rtr1/RPAP2_sf"/>
</dbReference>
<keyword evidence="4 12" id="KW-0863">Zinc-finger</keyword>
<evidence type="ECO:0000256" key="14">
    <source>
        <dbReference type="SAM" id="MobiDB-lite"/>
    </source>
</evidence>
<keyword evidence="5 12" id="KW-0378">Hydrolase</keyword>
<dbReference type="EC" id="3.1.3.16" evidence="12"/>
<comment type="subcellular location">
    <subcellularLocation>
        <location evidence="1 12">Nucleus</location>
    </subcellularLocation>
</comment>
<feature type="compositionally biased region" description="Basic residues" evidence="14">
    <location>
        <begin position="42"/>
        <end position="52"/>
    </location>
</feature>
<evidence type="ECO:0000256" key="7">
    <source>
        <dbReference type="ARBA" id="ARBA00022912"/>
    </source>
</evidence>
<dbReference type="AlphaFoldDB" id="A0A6A5BZ35"/>
<dbReference type="VEuPathDB" id="AmoebaDB:NF0029390"/>
<keyword evidence="6 12" id="KW-0862">Zinc</keyword>
<dbReference type="GO" id="GO:0043175">
    <property type="term" value="F:RNA polymerase core enzyme binding"/>
    <property type="evidence" value="ECO:0007669"/>
    <property type="project" value="UniProtKB-UniRule"/>
</dbReference>
<feature type="compositionally biased region" description="Basic and acidic residues" evidence="14">
    <location>
        <begin position="20"/>
        <end position="36"/>
    </location>
</feature>
<dbReference type="EMBL" id="VFQX01000009">
    <property type="protein sequence ID" value="KAF0982537.1"/>
    <property type="molecule type" value="Genomic_DNA"/>
</dbReference>
<organism evidence="16 17">
    <name type="scientific">Naegleria fowleri</name>
    <name type="common">Brain eating amoeba</name>
    <dbReference type="NCBI Taxonomy" id="5763"/>
    <lineage>
        <taxon>Eukaryota</taxon>
        <taxon>Discoba</taxon>
        <taxon>Heterolobosea</taxon>
        <taxon>Tetramitia</taxon>
        <taxon>Eutetramitia</taxon>
        <taxon>Vahlkampfiidae</taxon>
        <taxon>Naegleria</taxon>
    </lineage>
</organism>
<comment type="catalytic activity">
    <reaction evidence="9 12">
        <text>O-phospho-L-seryl-[protein] + H2O = L-seryl-[protein] + phosphate</text>
        <dbReference type="Rhea" id="RHEA:20629"/>
        <dbReference type="Rhea" id="RHEA-COMP:9863"/>
        <dbReference type="Rhea" id="RHEA-COMP:11604"/>
        <dbReference type="ChEBI" id="CHEBI:15377"/>
        <dbReference type="ChEBI" id="CHEBI:29999"/>
        <dbReference type="ChEBI" id="CHEBI:43474"/>
        <dbReference type="ChEBI" id="CHEBI:83421"/>
        <dbReference type="EC" id="3.1.3.16"/>
    </reaction>
</comment>
<evidence type="ECO:0000256" key="8">
    <source>
        <dbReference type="ARBA" id="ARBA00023242"/>
    </source>
</evidence>
<dbReference type="GO" id="GO:0008270">
    <property type="term" value="F:zinc ion binding"/>
    <property type="evidence" value="ECO:0007669"/>
    <property type="project" value="UniProtKB-KW"/>
</dbReference>
<feature type="compositionally biased region" description="Low complexity" evidence="14">
    <location>
        <begin position="1"/>
        <end position="15"/>
    </location>
</feature>
<dbReference type="Pfam" id="PF04181">
    <property type="entry name" value="RPAP2_Rtr1"/>
    <property type="match status" value="1"/>
</dbReference>
<reference evidence="16 17" key="1">
    <citation type="journal article" date="2019" name="Sci. Rep.">
        <title>Nanopore sequencing improves the draft genome of the human pathogenic amoeba Naegleria fowleri.</title>
        <authorList>
            <person name="Liechti N."/>
            <person name="Schurch N."/>
            <person name="Bruggmann R."/>
            <person name="Wittwer M."/>
        </authorList>
    </citation>
    <scope>NUCLEOTIDE SEQUENCE [LARGE SCALE GENOMIC DNA]</scope>
    <source>
        <strain evidence="16 17">ATCC 30894</strain>
    </source>
</reference>
<feature type="coiled-coil region" evidence="13">
    <location>
        <begin position="487"/>
        <end position="514"/>
    </location>
</feature>
<dbReference type="InterPro" id="IPR039693">
    <property type="entry name" value="Rtr1/RPAP2"/>
</dbReference>
<gene>
    <name evidence="16" type="ORF">FDP41_011467</name>
</gene>
<keyword evidence="8 12" id="KW-0539">Nucleus</keyword>
<evidence type="ECO:0000256" key="3">
    <source>
        <dbReference type="ARBA" id="ARBA00022723"/>
    </source>
</evidence>
<evidence type="ECO:0000256" key="6">
    <source>
        <dbReference type="ARBA" id="ARBA00022833"/>
    </source>
</evidence>
<dbReference type="GO" id="GO:0005634">
    <property type="term" value="C:nucleus"/>
    <property type="evidence" value="ECO:0007669"/>
    <property type="project" value="UniProtKB-SubCell"/>
</dbReference>
<keyword evidence="3 12" id="KW-0479">Metal-binding</keyword>
<feature type="domain" description="RTR1-type" evidence="15">
    <location>
        <begin position="99"/>
        <end position="187"/>
    </location>
</feature>
<feature type="region of interest" description="Disordered" evidence="14">
    <location>
        <begin position="1"/>
        <end position="55"/>
    </location>
</feature>
<dbReference type="PANTHER" id="PTHR14732">
    <property type="entry name" value="RNA POLYMERASE II SUBUNIT B1 CTD PHOSPHATASE RPAP2-RELATED"/>
    <property type="match status" value="1"/>
</dbReference>
<comment type="catalytic activity">
    <reaction evidence="10 12">
        <text>O-phospho-L-threonyl-[protein] + H2O = L-threonyl-[protein] + phosphate</text>
        <dbReference type="Rhea" id="RHEA:47004"/>
        <dbReference type="Rhea" id="RHEA-COMP:11060"/>
        <dbReference type="Rhea" id="RHEA-COMP:11605"/>
        <dbReference type="ChEBI" id="CHEBI:15377"/>
        <dbReference type="ChEBI" id="CHEBI:30013"/>
        <dbReference type="ChEBI" id="CHEBI:43474"/>
        <dbReference type="ChEBI" id="CHEBI:61977"/>
        <dbReference type="EC" id="3.1.3.16"/>
    </reaction>
</comment>
<evidence type="ECO:0000256" key="1">
    <source>
        <dbReference type="ARBA" id="ARBA00004123"/>
    </source>
</evidence>
<evidence type="ECO:0000256" key="9">
    <source>
        <dbReference type="ARBA" id="ARBA00047761"/>
    </source>
</evidence>
<evidence type="ECO:0000256" key="5">
    <source>
        <dbReference type="ARBA" id="ARBA00022801"/>
    </source>
</evidence>
<sequence>MLQTSSSKKVSFQSSELNDDDHSQDHFEERKEEKKPFTPKTQGKKRFKTVKGRKSETRTAGIKHQKAILIYHKLIDDAIQKIIFSLIDQEEVSELYLDFVCQLLQPLHFENVLEERNASGWCGNPLCPKEIDQEELGKNPKYYIDMKKLKLVDVSGFSRRLFCCDNCKKVAFTKMNACSTTIPYTRNCTKLFWPLTIKLPLFALTVKENLNPKKPTIGANDPLNCESDSIEGFTPKVYSQNQNTENDGRSKIKKIGYFFESCSESDGEEEFDMNEIKLDEFQELWTLFSRLVTKSTIRYFQDFDIGTSHEPVTQQCTRNSSNNNKVNELRGLSYEEMKIYQELYKEVGIDISDDVESIKPTATYEIYSEDGATIKEEVHLERFQVLSQALIDIVPKVCDAIGYSNYGKIRKQFNDILSTFSYEYSLPSLDGRKLKIMGFIILKLLAMKDKDFMENLVNLKEKQTLELFAPNHVPHKNTPKVKRSQKRLSFEEQMKLLEESKETLTKQLENYGIKESQQGLLTDVLVFGVY</sequence>